<dbReference type="GO" id="GO:0051302">
    <property type="term" value="P:regulation of cell division"/>
    <property type="evidence" value="ECO:0007669"/>
    <property type="project" value="TreeGrafter"/>
</dbReference>
<evidence type="ECO:0000259" key="8">
    <source>
        <dbReference type="PROSITE" id="PS51459"/>
    </source>
</evidence>
<dbReference type="InterPro" id="IPR036597">
    <property type="entry name" value="Fido-like_dom_sf"/>
</dbReference>
<dbReference type="InterPro" id="IPR003812">
    <property type="entry name" value="Fido"/>
</dbReference>
<evidence type="ECO:0000256" key="3">
    <source>
        <dbReference type="ARBA" id="ARBA00022741"/>
    </source>
</evidence>
<keyword evidence="4" id="KW-0067">ATP-binding</keyword>
<dbReference type="SUPFAM" id="SSF140931">
    <property type="entry name" value="Fic-like"/>
    <property type="match status" value="1"/>
</dbReference>
<evidence type="ECO:0000256" key="4">
    <source>
        <dbReference type="ARBA" id="ARBA00022840"/>
    </source>
</evidence>
<evidence type="ECO:0000256" key="2">
    <source>
        <dbReference type="ARBA" id="ARBA00022695"/>
    </source>
</evidence>
<comment type="catalytic activity">
    <reaction evidence="7">
        <text>L-tyrosyl-[protein] + ATP = O-(5'-adenylyl)-L-tyrosyl-[protein] + diphosphate</text>
        <dbReference type="Rhea" id="RHEA:54288"/>
        <dbReference type="Rhea" id="RHEA-COMP:10136"/>
        <dbReference type="Rhea" id="RHEA-COMP:13846"/>
        <dbReference type="ChEBI" id="CHEBI:30616"/>
        <dbReference type="ChEBI" id="CHEBI:33019"/>
        <dbReference type="ChEBI" id="CHEBI:46858"/>
        <dbReference type="ChEBI" id="CHEBI:83624"/>
        <dbReference type="EC" id="2.7.7.108"/>
    </reaction>
</comment>
<dbReference type="Pfam" id="PF13412">
    <property type="entry name" value="HTH_24"/>
    <property type="match status" value="1"/>
</dbReference>
<evidence type="ECO:0000256" key="6">
    <source>
        <dbReference type="ARBA" id="ARBA00047939"/>
    </source>
</evidence>
<sequence>MNDFEEYIRQGEPQKREKGYAWQTAIGLQAVDALKPSEYLIQTARQHIEGDITIEEAKQLIDSYYQSKTVRADIEDRTEEADKVSARIAEILSEKTFTFSPVEYITIHRRLFQGIYKFAGKVRDYNITKKEWVLKGETVLYASADSIRETLDFDFMQEKNFSYKDLNINDAITHIAKFISGVWQIHAFGEGNTRTTAVFTIKYLRTFGFDISNEAFANHSWYFRNALVRANYNNLSKGIYATTEYIEAFFRNLILSEHNELKNRAMLVQELSAQDIQSANTIKEVSPKCNICTLNCTLEEIAVLNFLREQPKATQKEIAAHIGKSERTVKTITVNLTEKGIIERKNGKRNGFWEIITNDLNS</sequence>
<dbReference type="EC" id="2.7.7.108" evidence="5"/>
<accession>A0A4S2FVK9</accession>
<dbReference type="Gene3D" id="1.10.3290.10">
    <property type="entry name" value="Fido-like domain"/>
    <property type="match status" value="1"/>
</dbReference>
<keyword evidence="1" id="KW-0808">Transferase</keyword>
<evidence type="ECO:0000256" key="1">
    <source>
        <dbReference type="ARBA" id="ARBA00022679"/>
    </source>
</evidence>
<organism evidence="9 10">
    <name type="scientific">Phocaeicola sartorii</name>
    <dbReference type="NCBI Taxonomy" id="671267"/>
    <lineage>
        <taxon>Bacteria</taxon>
        <taxon>Pseudomonadati</taxon>
        <taxon>Bacteroidota</taxon>
        <taxon>Bacteroidia</taxon>
        <taxon>Bacteroidales</taxon>
        <taxon>Bacteroidaceae</taxon>
        <taxon>Phocaeicola</taxon>
    </lineage>
</organism>
<dbReference type="GO" id="GO:0070733">
    <property type="term" value="F:AMPylase activity"/>
    <property type="evidence" value="ECO:0007669"/>
    <property type="project" value="UniProtKB-EC"/>
</dbReference>
<dbReference type="PANTHER" id="PTHR39560">
    <property type="entry name" value="PROTEIN ADENYLYLTRANSFERASE FIC-RELATED"/>
    <property type="match status" value="1"/>
</dbReference>
<dbReference type="PANTHER" id="PTHR39560:SF1">
    <property type="entry name" value="PROTEIN ADENYLYLTRANSFERASE FIC-RELATED"/>
    <property type="match status" value="1"/>
</dbReference>
<dbReference type="CDD" id="cd11586">
    <property type="entry name" value="VbhA_like"/>
    <property type="match status" value="1"/>
</dbReference>
<gene>
    <name evidence="9" type="ORF">E5339_00245</name>
</gene>
<dbReference type="Pfam" id="PF02661">
    <property type="entry name" value="Fic"/>
    <property type="match status" value="1"/>
</dbReference>
<protein>
    <recommendedName>
        <fullName evidence="5">protein adenylyltransferase</fullName>
        <ecNumber evidence="5">2.7.7.108</ecNumber>
    </recommendedName>
</protein>
<proteinExistence type="predicted"/>
<name>A0A4S2FVK9_9BACT</name>
<evidence type="ECO:0000313" key="10">
    <source>
        <dbReference type="Proteomes" id="UP000310760"/>
    </source>
</evidence>
<evidence type="ECO:0000256" key="5">
    <source>
        <dbReference type="ARBA" id="ARBA00034531"/>
    </source>
</evidence>
<dbReference type="Gene3D" id="1.10.10.10">
    <property type="entry name" value="Winged helix-like DNA-binding domain superfamily/Winged helix DNA-binding domain"/>
    <property type="match status" value="1"/>
</dbReference>
<keyword evidence="2" id="KW-0548">Nucleotidyltransferase</keyword>
<comment type="caution">
    <text evidence="9">The sequence shown here is derived from an EMBL/GenBank/DDBJ whole genome shotgun (WGS) entry which is preliminary data.</text>
</comment>
<dbReference type="RefSeq" id="WP_016212962.1">
    <property type="nucleotide sequence ID" value="NZ_CAXHRC010000031.1"/>
</dbReference>
<dbReference type="PROSITE" id="PS51459">
    <property type="entry name" value="FIDO"/>
    <property type="match status" value="1"/>
</dbReference>
<dbReference type="AlphaFoldDB" id="A0A4S2FVK9"/>
<dbReference type="GO" id="GO:0005524">
    <property type="term" value="F:ATP binding"/>
    <property type="evidence" value="ECO:0007669"/>
    <property type="project" value="UniProtKB-KW"/>
</dbReference>
<evidence type="ECO:0000313" key="9">
    <source>
        <dbReference type="EMBL" id="TGY73407.1"/>
    </source>
</evidence>
<dbReference type="InterPro" id="IPR033788">
    <property type="entry name" value="VbhA-like"/>
</dbReference>
<dbReference type="InterPro" id="IPR036388">
    <property type="entry name" value="WH-like_DNA-bd_sf"/>
</dbReference>
<comment type="catalytic activity">
    <reaction evidence="6">
        <text>L-threonyl-[protein] + ATP = 3-O-(5'-adenylyl)-L-threonyl-[protein] + diphosphate</text>
        <dbReference type="Rhea" id="RHEA:54292"/>
        <dbReference type="Rhea" id="RHEA-COMP:11060"/>
        <dbReference type="Rhea" id="RHEA-COMP:13847"/>
        <dbReference type="ChEBI" id="CHEBI:30013"/>
        <dbReference type="ChEBI" id="CHEBI:30616"/>
        <dbReference type="ChEBI" id="CHEBI:33019"/>
        <dbReference type="ChEBI" id="CHEBI:138113"/>
        <dbReference type="EC" id="2.7.7.108"/>
    </reaction>
</comment>
<reference evidence="9 10" key="1">
    <citation type="submission" date="2019-04" db="EMBL/GenBank/DDBJ databases">
        <title>Microbes associate with the intestines of laboratory mice.</title>
        <authorList>
            <person name="Navarre W."/>
            <person name="Wong E."/>
            <person name="Huang K."/>
            <person name="Tropini C."/>
            <person name="Ng K."/>
            <person name="Yu B."/>
        </authorList>
    </citation>
    <scope>NUCLEOTIDE SEQUENCE [LARGE SCALE GENOMIC DNA]</scope>
    <source>
        <strain evidence="9 10">NM22_B1</strain>
    </source>
</reference>
<evidence type="ECO:0000256" key="7">
    <source>
        <dbReference type="ARBA" id="ARBA00048696"/>
    </source>
</evidence>
<keyword evidence="3" id="KW-0547">Nucleotide-binding</keyword>
<feature type="domain" description="Fido" evidence="8">
    <location>
        <begin position="99"/>
        <end position="248"/>
    </location>
</feature>
<dbReference type="SUPFAM" id="SSF46785">
    <property type="entry name" value="Winged helix' DNA-binding domain"/>
    <property type="match status" value="1"/>
</dbReference>
<dbReference type="EMBL" id="SRYJ01000001">
    <property type="protein sequence ID" value="TGY73407.1"/>
    <property type="molecule type" value="Genomic_DNA"/>
</dbReference>
<dbReference type="Proteomes" id="UP000310760">
    <property type="component" value="Unassembled WGS sequence"/>
</dbReference>
<dbReference type="InterPro" id="IPR036390">
    <property type="entry name" value="WH_DNA-bd_sf"/>
</dbReference>